<evidence type="ECO:0000256" key="10">
    <source>
        <dbReference type="ARBA" id="ARBA00023002"/>
    </source>
</evidence>
<dbReference type="AlphaFoldDB" id="A0A9D2AVE5"/>
<dbReference type="HAMAP" id="MF_02089">
    <property type="entry name" value="QueH"/>
    <property type="match status" value="1"/>
</dbReference>
<evidence type="ECO:0000256" key="17">
    <source>
        <dbReference type="HAMAP-Rule" id="MF_02089"/>
    </source>
</evidence>
<dbReference type="PANTHER" id="PTHR36701">
    <property type="entry name" value="EPOXYQUEUOSINE REDUCTASE QUEH"/>
    <property type="match status" value="1"/>
</dbReference>
<keyword evidence="14 17" id="KW-0676">Redox-active center</keyword>
<name>A0A9D2AVE5_9FIRM</name>
<evidence type="ECO:0000256" key="16">
    <source>
        <dbReference type="ARBA" id="ARBA00047415"/>
    </source>
</evidence>
<reference evidence="18" key="2">
    <citation type="submission" date="2021-04" db="EMBL/GenBank/DDBJ databases">
        <authorList>
            <person name="Gilroy R."/>
        </authorList>
    </citation>
    <scope>NUCLEOTIDE SEQUENCE</scope>
    <source>
        <strain evidence="18">ChiGjej4B4-12881</strain>
    </source>
</reference>
<dbReference type="EC" id="1.17.99.6" evidence="4 17"/>
<dbReference type="PANTHER" id="PTHR36701:SF1">
    <property type="entry name" value="EPOXYQUEUOSINE REDUCTASE QUEH"/>
    <property type="match status" value="1"/>
</dbReference>
<evidence type="ECO:0000256" key="2">
    <source>
        <dbReference type="ARBA" id="ARBA00004691"/>
    </source>
</evidence>
<evidence type="ECO:0000256" key="12">
    <source>
        <dbReference type="ARBA" id="ARBA00023014"/>
    </source>
</evidence>
<evidence type="ECO:0000256" key="13">
    <source>
        <dbReference type="ARBA" id="ARBA00023157"/>
    </source>
</evidence>
<evidence type="ECO:0000313" key="19">
    <source>
        <dbReference type="Proteomes" id="UP000886780"/>
    </source>
</evidence>
<feature type="binding site" evidence="17">
    <location>
        <position position="113"/>
    </location>
    <ligand>
        <name>[4Fe-4S] cluster</name>
        <dbReference type="ChEBI" id="CHEBI:49883"/>
    </ligand>
</feature>
<dbReference type="Proteomes" id="UP000886780">
    <property type="component" value="Unassembled WGS sequence"/>
</dbReference>
<evidence type="ECO:0000256" key="15">
    <source>
        <dbReference type="ARBA" id="ARBA00031446"/>
    </source>
</evidence>
<evidence type="ECO:0000256" key="14">
    <source>
        <dbReference type="ARBA" id="ARBA00023284"/>
    </source>
</evidence>
<evidence type="ECO:0000256" key="8">
    <source>
        <dbReference type="ARBA" id="ARBA00022723"/>
    </source>
</evidence>
<organism evidence="18 19">
    <name type="scientific">Candidatus Lachnoclostridium stercoripullorum</name>
    <dbReference type="NCBI Taxonomy" id="2838635"/>
    <lineage>
        <taxon>Bacteria</taxon>
        <taxon>Bacillati</taxon>
        <taxon>Bacillota</taxon>
        <taxon>Clostridia</taxon>
        <taxon>Lachnospirales</taxon>
        <taxon>Lachnospiraceae</taxon>
    </lineage>
</organism>
<keyword evidence="11 17" id="KW-0408">Iron</keyword>
<keyword evidence="6 17" id="KW-0004">4Fe-4S</keyword>
<dbReference type="GO" id="GO:0046872">
    <property type="term" value="F:metal ion binding"/>
    <property type="evidence" value="ECO:0007669"/>
    <property type="project" value="UniProtKB-KW"/>
</dbReference>
<protein>
    <recommendedName>
        <fullName evidence="5 17">Epoxyqueuosine reductase QueH</fullName>
        <ecNumber evidence="4 17">1.17.99.6</ecNumber>
    </recommendedName>
    <alternativeName>
        <fullName evidence="15 17">Queuosine biosynthesis protein QueH</fullName>
    </alternativeName>
</protein>
<accession>A0A9D2AVE5</accession>
<proteinExistence type="inferred from homology"/>
<keyword evidence="13 17" id="KW-1015">Disulfide bond</keyword>
<evidence type="ECO:0000256" key="11">
    <source>
        <dbReference type="ARBA" id="ARBA00023004"/>
    </source>
</evidence>
<evidence type="ECO:0000256" key="7">
    <source>
        <dbReference type="ARBA" id="ARBA00022694"/>
    </source>
</evidence>
<comment type="pathway">
    <text evidence="2 17">tRNA modification; tRNA-queuosine biosynthesis.</text>
</comment>
<dbReference type="GO" id="GO:0051539">
    <property type="term" value="F:4 iron, 4 sulfur cluster binding"/>
    <property type="evidence" value="ECO:0007669"/>
    <property type="project" value="UniProtKB-UniRule"/>
</dbReference>
<feature type="binding site" evidence="17">
    <location>
        <position position="31"/>
    </location>
    <ligand>
        <name>[4Fe-4S] cluster</name>
        <dbReference type="ChEBI" id="CHEBI:49883"/>
    </ligand>
</feature>
<keyword evidence="7 17" id="KW-0819">tRNA processing</keyword>
<evidence type="ECO:0000256" key="5">
    <source>
        <dbReference type="ARBA" id="ARBA00016895"/>
    </source>
</evidence>
<dbReference type="GO" id="GO:0052693">
    <property type="term" value="F:epoxyqueuosine reductase activity"/>
    <property type="evidence" value="ECO:0007669"/>
    <property type="project" value="UniProtKB-UniRule"/>
</dbReference>
<keyword evidence="12 17" id="KW-0411">Iron-sulfur</keyword>
<feature type="binding site" evidence="17">
    <location>
        <position position="32"/>
    </location>
    <ligand>
        <name>[4Fe-4S] cluster</name>
        <dbReference type="ChEBI" id="CHEBI:49883"/>
    </ligand>
</feature>
<dbReference type="EMBL" id="DXEU01000050">
    <property type="protein sequence ID" value="HIX51712.1"/>
    <property type="molecule type" value="Genomic_DNA"/>
</dbReference>
<evidence type="ECO:0000256" key="6">
    <source>
        <dbReference type="ARBA" id="ARBA00022485"/>
    </source>
</evidence>
<keyword evidence="8 17" id="KW-0479">Metal-binding</keyword>
<reference evidence="18" key="1">
    <citation type="journal article" date="2021" name="PeerJ">
        <title>Extensive microbial diversity within the chicken gut microbiome revealed by metagenomics and culture.</title>
        <authorList>
            <person name="Gilroy R."/>
            <person name="Ravi A."/>
            <person name="Getino M."/>
            <person name="Pursley I."/>
            <person name="Horton D.L."/>
            <person name="Alikhan N.F."/>
            <person name="Baker D."/>
            <person name="Gharbi K."/>
            <person name="Hall N."/>
            <person name="Watson M."/>
            <person name="Adriaenssens E.M."/>
            <person name="Foster-Nyarko E."/>
            <person name="Jarju S."/>
            <person name="Secka A."/>
            <person name="Antonio M."/>
            <person name="Oren A."/>
            <person name="Chaudhuri R.R."/>
            <person name="La Ragione R."/>
            <person name="Hildebrand F."/>
            <person name="Pallen M.J."/>
        </authorList>
    </citation>
    <scope>NUCLEOTIDE SEQUENCE</scope>
    <source>
        <strain evidence="18">ChiGjej4B4-12881</strain>
    </source>
</reference>
<feature type="binding site" evidence="17">
    <location>
        <position position="116"/>
    </location>
    <ligand>
        <name>[4Fe-4S] cluster</name>
        <dbReference type="ChEBI" id="CHEBI:49883"/>
    </ligand>
</feature>
<feature type="disulfide bond" description="Redox-active" evidence="17">
    <location>
        <begin position="195"/>
        <end position="197"/>
    </location>
</feature>
<comment type="similarity">
    <text evidence="3 17">Belongs to the QueH family.</text>
</comment>
<evidence type="ECO:0000256" key="4">
    <source>
        <dbReference type="ARBA" id="ARBA00012622"/>
    </source>
</evidence>
<sequence length="222" mass="25755">MNQRNYQREMEKLIERHQAQGEVPRLLLHSCCAPCSSYVMEYLSQYFSITVFYYNPNIFPPEEYGKRVEEQVRLIGEQPHLHPVEFLEGNYDPERFFQAVKGHEGDREGGERCFLCYELRLREAAQAAKEGGFDYFTTTLSISPLKNAGKLNEIGEAVAREYGIAYLPSDFKKKDGYRRSVELSGEYGLYRQNYCGCVFSRREAKEREEGRTNCRACTSENA</sequence>
<evidence type="ECO:0000313" key="18">
    <source>
        <dbReference type="EMBL" id="HIX51712.1"/>
    </source>
</evidence>
<keyword evidence="9 17" id="KW-0671">Queuosine biosynthesis</keyword>
<evidence type="ECO:0000256" key="3">
    <source>
        <dbReference type="ARBA" id="ARBA00008207"/>
    </source>
</evidence>
<comment type="caution">
    <text evidence="18">The sequence shown here is derived from an EMBL/GenBank/DDBJ whole genome shotgun (WGS) entry which is preliminary data.</text>
</comment>
<dbReference type="InterPro" id="IPR003828">
    <property type="entry name" value="QueH"/>
</dbReference>
<evidence type="ECO:0000256" key="1">
    <source>
        <dbReference type="ARBA" id="ARBA00002268"/>
    </source>
</evidence>
<keyword evidence="10 17" id="KW-0560">Oxidoreductase</keyword>
<dbReference type="Pfam" id="PF02677">
    <property type="entry name" value="QueH"/>
    <property type="match status" value="1"/>
</dbReference>
<comment type="catalytic activity">
    <reaction evidence="16 17">
        <text>epoxyqueuosine(34) in tRNA + AH2 = queuosine(34) in tRNA + A + H2O</text>
        <dbReference type="Rhea" id="RHEA:32159"/>
        <dbReference type="Rhea" id="RHEA-COMP:18571"/>
        <dbReference type="Rhea" id="RHEA-COMP:18582"/>
        <dbReference type="ChEBI" id="CHEBI:13193"/>
        <dbReference type="ChEBI" id="CHEBI:15377"/>
        <dbReference type="ChEBI" id="CHEBI:17499"/>
        <dbReference type="ChEBI" id="CHEBI:194431"/>
        <dbReference type="ChEBI" id="CHEBI:194443"/>
        <dbReference type="EC" id="1.17.99.6"/>
    </reaction>
</comment>
<gene>
    <name evidence="17" type="primary">queH</name>
    <name evidence="18" type="ORF">IAA28_02770</name>
</gene>
<evidence type="ECO:0000256" key="9">
    <source>
        <dbReference type="ARBA" id="ARBA00022785"/>
    </source>
</evidence>
<comment type="function">
    <text evidence="1 17">Catalyzes the conversion of epoxyqueuosine (oQ) to queuosine (Q), which is a hypermodified base found in the wobble positions of tRNA(Asp), tRNA(Asn), tRNA(His) and tRNA(Tyr).</text>
</comment>
<dbReference type="GO" id="GO:0008616">
    <property type="term" value="P:tRNA queuosine(34) biosynthetic process"/>
    <property type="evidence" value="ECO:0007669"/>
    <property type="project" value="UniProtKB-UniRule"/>
</dbReference>